<evidence type="ECO:0000256" key="1">
    <source>
        <dbReference type="ARBA" id="ARBA00022801"/>
    </source>
</evidence>
<proteinExistence type="inferred from homology"/>
<accession>A0ABQ5U8G4</accession>
<evidence type="ECO:0000259" key="3">
    <source>
        <dbReference type="Pfam" id="PF02834"/>
    </source>
</evidence>
<keyword evidence="1 2" id="KW-0378">Hydrolase</keyword>
<dbReference type="PANTHER" id="PTHR35561">
    <property type="entry name" value="RNA 2',3'-CYCLIC PHOSPHODIESTERASE"/>
    <property type="match status" value="1"/>
</dbReference>
<protein>
    <recommendedName>
        <fullName evidence="2">RNA 2',3'-cyclic phosphodiesterase</fullName>
        <shortName evidence="2">RNA 2',3'-CPDase</shortName>
        <ecNumber evidence="2">3.1.4.58</ecNumber>
    </recommendedName>
</protein>
<comment type="function">
    <text evidence="2">Hydrolyzes RNA 2',3'-cyclic phosphodiester to an RNA 2'-phosphomonoester.</text>
</comment>
<name>A0ABQ5U8G4_9PROT</name>
<dbReference type="EMBL" id="BSNF01000010">
    <property type="protein sequence ID" value="GLQ07963.1"/>
    <property type="molecule type" value="Genomic_DNA"/>
</dbReference>
<dbReference type="SUPFAM" id="SSF55144">
    <property type="entry name" value="LigT-like"/>
    <property type="match status" value="1"/>
</dbReference>
<feature type="domain" description="Phosphoesterase HXTX" evidence="3">
    <location>
        <begin position="92"/>
        <end position="168"/>
    </location>
</feature>
<dbReference type="InterPro" id="IPR014051">
    <property type="entry name" value="Phosphoesterase_HXTX"/>
</dbReference>
<dbReference type="RefSeq" id="WP_169561915.1">
    <property type="nucleotide sequence ID" value="NZ_BSNF01000010.1"/>
</dbReference>
<dbReference type="EC" id="3.1.4.58" evidence="2"/>
<sequence>MRLFVALGLSDTVKQQVAALKRGVPEARWIPEDNDHVTLAFIGEVDSPRMMDIGLALGRIHHPAFELSIEGVGVFGSTRHPRVLWAGVKKNDSLSRLNRKIIKAVEEAGIKLEERSYRPHITLARVHNSPYERVRRFLTDQALFRIPPFQVDHFSLYSSHLAHTGAIYHEEMTFDLAPDPAADDTP</sequence>
<dbReference type="HAMAP" id="MF_01940">
    <property type="entry name" value="RNA_CPDase"/>
    <property type="match status" value="1"/>
</dbReference>
<feature type="active site" description="Proton donor" evidence="2">
    <location>
        <position position="36"/>
    </location>
</feature>
<reference evidence="4" key="1">
    <citation type="journal article" date="2014" name="Int. J. Syst. Evol. Microbiol.">
        <title>Complete genome of a new Firmicutes species belonging to the dominant human colonic microbiota ('Ruminococcus bicirculans') reveals two chromosomes and a selective capacity to utilize plant glucans.</title>
        <authorList>
            <consortium name="NISC Comparative Sequencing Program"/>
            <person name="Wegmann U."/>
            <person name="Louis P."/>
            <person name="Goesmann A."/>
            <person name="Henrissat B."/>
            <person name="Duncan S.H."/>
            <person name="Flint H.J."/>
        </authorList>
    </citation>
    <scope>NUCLEOTIDE SEQUENCE</scope>
    <source>
        <strain evidence="4">NBRC 103408</strain>
    </source>
</reference>
<dbReference type="Gene3D" id="3.90.1140.10">
    <property type="entry name" value="Cyclic phosphodiesterase"/>
    <property type="match status" value="1"/>
</dbReference>
<dbReference type="NCBIfam" id="TIGR02258">
    <property type="entry name" value="2_5_ligase"/>
    <property type="match status" value="1"/>
</dbReference>
<dbReference type="InterPro" id="IPR004175">
    <property type="entry name" value="RNA_CPDase"/>
</dbReference>
<comment type="catalytic activity">
    <reaction evidence="2">
        <text>a 3'-end 2',3'-cyclophospho-ribonucleotide-RNA + H2O = a 3'-end 2'-phospho-ribonucleotide-RNA + H(+)</text>
        <dbReference type="Rhea" id="RHEA:11828"/>
        <dbReference type="Rhea" id="RHEA-COMP:10464"/>
        <dbReference type="Rhea" id="RHEA-COMP:17353"/>
        <dbReference type="ChEBI" id="CHEBI:15377"/>
        <dbReference type="ChEBI" id="CHEBI:15378"/>
        <dbReference type="ChEBI" id="CHEBI:83064"/>
        <dbReference type="ChEBI" id="CHEBI:173113"/>
        <dbReference type="EC" id="3.1.4.58"/>
    </reaction>
</comment>
<comment type="caution">
    <text evidence="4">The sequence shown here is derived from an EMBL/GenBank/DDBJ whole genome shotgun (WGS) entry which is preliminary data.</text>
</comment>
<organism evidence="4 5">
    <name type="scientific">Sneathiella chinensis</name>
    <dbReference type="NCBI Taxonomy" id="349750"/>
    <lineage>
        <taxon>Bacteria</taxon>
        <taxon>Pseudomonadati</taxon>
        <taxon>Pseudomonadota</taxon>
        <taxon>Alphaproteobacteria</taxon>
        <taxon>Sneathiellales</taxon>
        <taxon>Sneathiellaceae</taxon>
        <taxon>Sneathiella</taxon>
    </lineage>
</organism>
<dbReference type="Pfam" id="PF02834">
    <property type="entry name" value="LigT_PEase"/>
    <property type="match status" value="2"/>
</dbReference>
<dbReference type="PANTHER" id="PTHR35561:SF1">
    <property type="entry name" value="RNA 2',3'-CYCLIC PHOSPHODIESTERASE"/>
    <property type="match status" value="1"/>
</dbReference>
<dbReference type="Proteomes" id="UP001161409">
    <property type="component" value="Unassembled WGS sequence"/>
</dbReference>
<evidence type="ECO:0000256" key="2">
    <source>
        <dbReference type="HAMAP-Rule" id="MF_01940"/>
    </source>
</evidence>
<comment type="similarity">
    <text evidence="2">Belongs to the 2H phosphoesterase superfamily. ThpR family.</text>
</comment>
<evidence type="ECO:0000313" key="5">
    <source>
        <dbReference type="Proteomes" id="UP001161409"/>
    </source>
</evidence>
<evidence type="ECO:0000313" key="4">
    <source>
        <dbReference type="EMBL" id="GLQ07963.1"/>
    </source>
</evidence>
<feature type="short sequence motif" description="HXTX 1" evidence="2">
    <location>
        <begin position="36"/>
        <end position="39"/>
    </location>
</feature>
<reference evidence="4" key="2">
    <citation type="submission" date="2023-01" db="EMBL/GenBank/DDBJ databases">
        <title>Draft genome sequence of Sneathiella chinensis strain NBRC 103408.</title>
        <authorList>
            <person name="Sun Q."/>
            <person name="Mori K."/>
        </authorList>
    </citation>
    <scope>NUCLEOTIDE SEQUENCE</scope>
    <source>
        <strain evidence="4">NBRC 103408</strain>
    </source>
</reference>
<feature type="short sequence motif" description="HXTX 2" evidence="2">
    <location>
        <begin position="120"/>
        <end position="123"/>
    </location>
</feature>
<feature type="domain" description="Phosphoesterase HXTX" evidence="3">
    <location>
        <begin position="8"/>
        <end position="85"/>
    </location>
</feature>
<keyword evidence="5" id="KW-1185">Reference proteome</keyword>
<dbReference type="InterPro" id="IPR009097">
    <property type="entry name" value="Cyclic_Pdiesterase"/>
</dbReference>
<gene>
    <name evidence="4" type="ORF">GCM10007924_31850</name>
</gene>
<feature type="active site" description="Proton acceptor" evidence="2">
    <location>
        <position position="120"/>
    </location>
</feature>